<reference evidence="1 2" key="1">
    <citation type="journal article" date="2022" name="Hortic Res">
        <title>A haplotype resolved chromosomal level avocado genome allows analysis of novel avocado genes.</title>
        <authorList>
            <person name="Nath O."/>
            <person name="Fletcher S.J."/>
            <person name="Hayward A."/>
            <person name="Shaw L.M."/>
            <person name="Masouleh A.K."/>
            <person name="Furtado A."/>
            <person name="Henry R.J."/>
            <person name="Mitter N."/>
        </authorList>
    </citation>
    <scope>NUCLEOTIDE SEQUENCE [LARGE SCALE GENOMIC DNA]</scope>
    <source>
        <strain evidence="2">cv. Hass</strain>
    </source>
</reference>
<organism evidence="1 2">
    <name type="scientific">Persea americana</name>
    <name type="common">Avocado</name>
    <dbReference type="NCBI Taxonomy" id="3435"/>
    <lineage>
        <taxon>Eukaryota</taxon>
        <taxon>Viridiplantae</taxon>
        <taxon>Streptophyta</taxon>
        <taxon>Embryophyta</taxon>
        <taxon>Tracheophyta</taxon>
        <taxon>Spermatophyta</taxon>
        <taxon>Magnoliopsida</taxon>
        <taxon>Magnoliidae</taxon>
        <taxon>Laurales</taxon>
        <taxon>Lauraceae</taxon>
        <taxon>Persea</taxon>
    </lineage>
</organism>
<name>A0ACC2LKH4_PERAE</name>
<evidence type="ECO:0000313" key="2">
    <source>
        <dbReference type="Proteomes" id="UP001234297"/>
    </source>
</evidence>
<comment type="caution">
    <text evidence="1">The sequence shown here is derived from an EMBL/GenBank/DDBJ whole genome shotgun (WGS) entry which is preliminary data.</text>
</comment>
<dbReference type="Proteomes" id="UP001234297">
    <property type="component" value="Chromosome 8"/>
</dbReference>
<protein>
    <submittedName>
        <fullName evidence="1">Uncharacterized protein</fullName>
    </submittedName>
</protein>
<proteinExistence type="predicted"/>
<keyword evidence="2" id="KW-1185">Reference proteome</keyword>
<dbReference type="EMBL" id="CM056816">
    <property type="protein sequence ID" value="KAJ8633924.1"/>
    <property type="molecule type" value="Genomic_DNA"/>
</dbReference>
<sequence>MALHLLFESASGFALFLAHGIDEIGQNTQAVQNSVLDLTRFGKVVKLIGFQPFSSALDALEQCNKISEGMLTEELKNFLELNLPRVKAGKKPNFSLGVAEPKIGSQISEMTKIPCQSNDFVHELLRGVRLHFDRFIKDLKQGDLEKAQLGLGHSYSRAKVKFNVNKVDNMIIQAIFLLDTLDKDINNFAMRVREWYSWHFPELVKIVNDNYLYAKVAKFVENKEHLSDDKIPVLADILGDEDKAKEIVEAAKSSMGQDISPVDLINVQLFAQRVMELAEYRKGLYEYLVTKMNDIAPNLATLIGEVVGARLISHAGSLTNLAKCPSSTLQILGAEKALFRALKTRGNTPKYGLIFHSSFIGRASARNKGRLARYLANKCSIASRIDCFSETSTKIFGEKLREQVEERLDFYDKGVAPRKNLDVMKAAIDITMNKEMPETKEGERTQMDADNGPQEASTKKSKKKKARGEAIDSEPMVEDKPTEVEDGDGHTEPETEKKKKKKEKRKLAQEQAPEISNGLNGFDSYQQETAKKKKKKDQEVGGDDLQTASEVKKKKKKPLKKGVFNVKHKFVGRGRSLSDFKAHDAHRHSRMLGSVDLPLGGTALPTEAGLYYAQISLGTPPKNYYVQVDTGSDILWVNCVECSQCPRKSELGIELTLYDIRKSGSANTVACDQSFCSELYGGELVGCAPNISCQYSVTYGDGSSTAGYFVKDSLQYSRVSGNFQTTKSKATVIFGCGAKQSGDLGSSTEAVDGILGFGQSNSSMISQLASSGAVKKMFAHCLGSVDGGGIFAIGHVVQPKVRTTPLVPNQPHYNVNLKAVEVGGTVLQLPTDLFDSESMGGAIIDSGTTLAYLPEAVYNPVFNAIRSSQPNMKFQKVPDEFLCFPYTESIDDGFPTVKFHFENSLSLMVYPHDYLFHYQDDLWCIGWQNSGMQSKDTREMTLLGDLVLSNKLVVYDLENQVIGWTEYNCSSSIKVQDDKTGAVYTVGSHNLKSACSLGMSFSVLLLLTVMMLNLIC</sequence>
<evidence type="ECO:0000313" key="1">
    <source>
        <dbReference type="EMBL" id="KAJ8633924.1"/>
    </source>
</evidence>
<accession>A0ACC2LKH4</accession>
<gene>
    <name evidence="1" type="ORF">MRB53_027260</name>
</gene>